<proteinExistence type="predicted"/>
<dbReference type="Proteomes" id="UP001606301">
    <property type="component" value="Unassembled WGS sequence"/>
</dbReference>
<comment type="caution">
    <text evidence="1">The sequence shown here is derived from an EMBL/GenBank/DDBJ whole genome shotgun (WGS) entry which is preliminary data.</text>
</comment>
<dbReference type="EMBL" id="JBIGHW010000027">
    <property type="protein sequence ID" value="MFG6443511.1"/>
    <property type="molecule type" value="Genomic_DNA"/>
</dbReference>
<organism evidence="1 2">
    <name type="scientific">Pelomonas margarita</name>
    <dbReference type="NCBI Taxonomy" id="3299031"/>
    <lineage>
        <taxon>Bacteria</taxon>
        <taxon>Pseudomonadati</taxon>
        <taxon>Pseudomonadota</taxon>
        <taxon>Betaproteobacteria</taxon>
        <taxon>Burkholderiales</taxon>
        <taxon>Sphaerotilaceae</taxon>
        <taxon>Roseateles</taxon>
    </lineage>
</organism>
<reference evidence="1 2" key="1">
    <citation type="submission" date="2024-08" db="EMBL/GenBank/DDBJ databases">
        <authorList>
            <person name="Lu H."/>
        </authorList>
    </citation>
    <scope>NUCLEOTIDE SEQUENCE [LARGE SCALE GENOMIC DNA]</scope>
    <source>
        <strain evidence="1 2">LKC17W</strain>
    </source>
</reference>
<gene>
    <name evidence="1" type="ORF">ACG0Z3_22720</name>
</gene>
<evidence type="ECO:0000313" key="2">
    <source>
        <dbReference type="Proteomes" id="UP001606301"/>
    </source>
</evidence>
<keyword evidence="2" id="KW-1185">Reference proteome</keyword>
<protein>
    <submittedName>
        <fullName evidence="1">Uncharacterized protein</fullName>
    </submittedName>
</protein>
<dbReference type="RefSeq" id="WP_394402210.1">
    <property type="nucleotide sequence ID" value="NZ_JBIGHW010000027.1"/>
</dbReference>
<name>A0ABW7FQ93_9BURK</name>
<accession>A0ABW7FQ93</accession>
<sequence>MTIGHRGSGYRSEIYQVYNSDKIQGVIGERIDLQPKGSVKLPEGAMMLYRSAVDVHMQLPPDELSISLNLLTSAKSNSQVPQYYVDTSTSRIIGFPEVNAASKRLTLLKLAGLIGNQNTLDLLDRVLEKSECFRTRVGAAQACIEMQASDANAVERVKSRLGFDPARFDVDVGAGFGMNIEAARRIA</sequence>
<evidence type="ECO:0000313" key="1">
    <source>
        <dbReference type="EMBL" id="MFG6443511.1"/>
    </source>
</evidence>